<evidence type="ECO:0000256" key="8">
    <source>
        <dbReference type="ARBA" id="ARBA00023242"/>
    </source>
</evidence>
<dbReference type="PANTHER" id="PTHR45797:SF1">
    <property type="entry name" value="HELICASE ARIP4"/>
    <property type="match status" value="1"/>
</dbReference>
<dbReference type="InterPro" id="IPR056026">
    <property type="entry name" value="DUF7607"/>
</dbReference>
<dbReference type="Gene3D" id="3.40.50.10810">
    <property type="entry name" value="Tandem AAA-ATPase domain"/>
    <property type="match status" value="1"/>
</dbReference>
<dbReference type="GeneID" id="54329013"/>
<feature type="region of interest" description="Disordered" evidence="10">
    <location>
        <begin position="1534"/>
        <end position="1561"/>
    </location>
</feature>
<evidence type="ECO:0000256" key="4">
    <source>
        <dbReference type="ARBA" id="ARBA00022801"/>
    </source>
</evidence>
<dbReference type="CDD" id="cd18793">
    <property type="entry name" value="SF2_C_SNF"/>
    <property type="match status" value="1"/>
</dbReference>
<dbReference type="OrthoDB" id="2020972at2759"/>
<evidence type="ECO:0000259" key="12">
    <source>
        <dbReference type="PROSITE" id="PS51194"/>
    </source>
</evidence>
<reference evidence="13 16" key="2">
    <citation type="submission" date="2019-08" db="EMBL/GenBank/DDBJ databases">
        <title>The genome sequence of a newly discovered highly antifungal drug resistant Aspergillus species, Aspergillus tanneri NIH 1004.</title>
        <authorList>
            <person name="Mounaud S."/>
            <person name="Singh I."/>
            <person name="Joardar V."/>
            <person name="Pakala S."/>
            <person name="Pakala S."/>
            <person name="Venepally P."/>
            <person name="Chung J.K."/>
            <person name="Losada L."/>
            <person name="Nierman W.C."/>
        </authorList>
    </citation>
    <scope>NUCLEOTIDE SEQUENCE [LARGE SCALE GENOMIC DNA]</scope>
    <source>
        <strain evidence="13 16">NIH1004</strain>
    </source>
</reference>
<evidence type="ECO:0000259" key="11">
    <source>
        <dbReference type="PROSITE" id="PS51192"/>
    </source>
</evidence>
<keyword evidence="9" id="KW-0175">Coiled coil</keyword>
<dbReference type="GO" id="GO:0005634">
    <property type="term" value="C:nucleus"/>
    <property type="evidence" value="ECO:0007669"/>
    <property type="project" value="UniProtKB-SubCell"/>
</dbReference>
<keyword evidence="6" id="KW-0067">ATP-binding</keyword>
<dbReference type="Proteomes" id="UP000308092">
    <property type="component" value="Unassembled WGS sequence"/>
</dbReference>
<feature type="region of interest" description="Disordered" evidence="10">
    <location>
        <begin position="1604"/>
        <end position="1663"/>
    </location>
</feature>
<dbReference type="EMBL" id="SOSA01000080">
    <property type="protein sequence ID" value="THC97275.1"/>
    <property type="molecule type" value="Genomic_DNA"/>
</dbReference>
<dbReference type="EMBL" id="QUQM01000004">
    <property type="protein sequence ID" value="KAA8647617.1"/>
    <property type="molecule type" value="Genomic_DNA"/>
</dbReference>
<dbReference type="Pfam" id="PF00176">
    <property type="entry name" value="SNF2-rel_dom"/>
    <property type="match status" value="1"/>
</dbReference>
<feature type="region of interest" description="Disordered" evidence="10">
    <location>
        <begin position="160"/>
        <end position="185"/>
    </location>
</feature>
<evidence type="ECO:0000256" key="10">
    <source>
        <dbReference type="SAM" id="MobiDB-lite"/>
    </source>
</evidence>
<evidence type="ECO:0000313" key="13">
    <source>
        <dbReference type="EMBL" id="KAA8647617.1"/>
    </source>
</evidence>
<evidence type="ECO:0000256" key="3">
    <source>
        <dbReference type="ARBA" id="ARBA00022741"/>
    </source>
</evidence>
<dbReference type="Proteomes" id="UP000324241">
    <property type="component" value="Unassembled WGS sequence"/>
</dbReference>
<evidence type="ECO:0000313" key="16">
    <source>
        <dbReference type="Proteomes" id="UP000324241"/>
    </source>
</evidence>
<feature type="domain" description="Helicase ATP-binding" evidence="11">
    <location>
        <begin position="940"/>
        <end position="1143"/>
    </location>
</feature>
<feature type="compositionally biased region" description="Acidic residues" evidence="10">
    <location>
        <begin position="538"/>
        <end position="562"/>
    </location>
</feature>
<evidence type="ECO:0000256" key="2">
    <source>
        <dbReference type="ARBA" id="ARBA00007025"/>
    </source>
</evidence>
<comment type="caution">
    <text evidence="14">The sequence shown here is derived from an EMBL/GenBank/DDBJ whole genome shotgun (WGS) entry which is preliminary data.</text>
</comment>
<accession>A0A4S3JNY7</accession>
<dbReference type="InterPro" id="IPR000330">
    <property type="entry name" value="SNF2_N"/>
</dbReference>
<keyword evidence="7" id="KW-0238">DNA-binding</keyword>
<dbReference type="CDD" id="cd18007">
    <property type="entry name" value="DEXHc_ATRX-like"/>
    <property type="match status" value="1"/>
</dbReference>
<dbReference type="SMART" id="SM00490">
    <property type="entry name" value="HELICc"/>
    <property type="match status" value="1"/>
</dbReference>
<dbReference type="InterPro" id="IPR038718">
    <property type="entry name" value="SNF2-like_sf"/>
</dbReference>
<protein>
    <recommendedName>
        <fullName evidence="17">SNF2 family helicase/ATPase</fullName>
    </recommendedName>
</protein>
<dbReference type="PROSITE" id="PS51194">
    <property type="entry name" value="HELICASE_CTER"/>
    <property type="match status" value="1"/>
</dbReference>
<dbReference type="InterPro" id="IPR014001">
    <property type="entry name" value="Helicase_ATP-bd"/>
</dbReference>
<evidence type="ECO:0000313" key="14">
    <source>
        <dbReference type="EMBL" id="THC97275.1"/>
    </source>
</evidence>
<dbReference type="SUPFAM" id="SSF47769">
    <property type="entry name" value="SAM/Pointed domain"/>
    <property type="match status" value="1"/>
</dbReference>
<evidence type="ECO:0000256" key="1">
    <source>
        <dbReference type="ARBA" id="ARBA00004123"/>
    </source>
</evidence>
<keyword evidence="8" id="KW-0539">Nucleus</keyword>
<keyword evidence="3" id="KW-0547">Nucleotide-binding</keyword>
<dbReference type="InterPro" id="IPR044574">
    <property type="entry name" value="ARIP4-like"/>
</dbReference>
<dbReference type="InterPro" id="IPR049730">
    <property type="entry name" value="SNF2/RAD54-like_C"/>
</dbReference>
<feature type="compositionally biased region" description="Low complexity" evidence="10">
    <location>
        <begin position="570"/>
        <end position="592"/>
    </location>
</feature>
<evidence type="ECO:0000256" key="7">
    <source>
        <dbReference type="ARBA" id="ARBA00023125"/>
    </source>
</evidence>
<dbReference type="PROSITE" id="PS51192">
    <property type="entry name" value="HELICASE_ATP_BIND_1"/>
    <property type="match status" value="1"/>
</dbReference>
<evidence type="ECO:0000256" key="9">
    <source>
        <dbReference type="SAM" id="Coils"/>
    </source>
</evidence>
<name>A0A4S3JNY7_9EURO</name>
<keyword evidence="4" id="KW-0378">Hydrolase</keyword>
<dbReference type="GO" id="GO:0016887">
    <property type="term" value="F:ATP hydrolysis activity"/>
    <property type="evidence" value="ECO:0007669"/>
    <property type="project" value="InterPro"/>
</dbReference>
<dbReference type="Gene3D" id="3.40.50.300">
    <property type="entry name" value="P-loop containing nucleotide triphosphate hydrolases"/>
    <property type="match status" value="1"/>
</dbReference>
<dbReference type="Pfam" id="PF24580">
    <property type="entry name" value="DUF7607"/>
    <property type="match status" value="1"/>
</dbReference>
<dbReference type="Gene3D" id="1.10.150.50">
    <property type="entry name" value="Transcription Factor, Ets-1"/>
    <property type="match status" value="1"/>
</dbReference>
<dbReference type="PANTHER" id="PTHR45797">
    <property type="entry name" value="RAD54-LIKE"/>
    <property type="match status" value="1"/>
</dbReference>
<sequence>MQFDHGDPIDWTVDEVVNFLCYNPQEPWSQSASRGPRPDPQSFEAALRDNFVTGEVLLQDVDKAALREDLGLKALGHISSMLRAIRYLQGNSPKFQRLTGHLRSVDDRQNAFSPTPFASVGSAPQWSSPICHQNNTTPGNVTTQHGNLLNPSIVSTPFAPAQEPGQETASEYTMDEERPAEGSIGQARPRERIIVDDLGRKRRKLDLISQAEIENIERAPTPAMHPQGVKWFMGPERMTYSALFYSPDSDDNDNSFVIVGSEFPRAQRCFVNKALGYSYRQRPIKLSSGKGRTQRAMVLYDVQRVVKDSQKHFTLYTHQNGEVAVSKERIEDWPQLVGVQAGSQASTNTPSVADPFLYLLQKYPALQDDEDICPLYGDSGSEGEFDEETWQEIQAEKEAVQHKPTILSRAEVESVIVDCVSEYESRWHGTGKQKEEMKARRLWLMAKKSKSTNQKIKTLSQDVSNLEKRLGKLQEAICRSEYASKSELRKQCQSMEQTVMSIQKNKWRVVILEREKCPPRVAAAPRNLSAQKSPPAAGDEESLYSESDGFTDLDDFIDDESDSIERVQGNNSATPTPSTSDSDNDIISPSGIWRNSKRSRRLPFRESSSPPSSPTNKASAECIDLTADSPCADDLRIETPPLNPVQRVSLRPTKETATIRRSPSISPEPILGPNLSVQMPVKQKDIFPNKSERKRLSLPDIDDIEKVLSMPWEVPEERRNRRLLLAKLIGSLSIEERNRMAILIRRYETQDLQTLAGDALNKLRKSKEKIPGMPNPESQLIMRTASLYIAWVNCVHPQLKGIPKSHIIKAQGEIESFPTFFWELCTRLDAFLSYDEKQASDKSEEADATVPGTPHKKRKREVKENREVKLNQASAQMRVALNEEQRRKVQQKMESMGLSNTDPTHQAVSFGDPIIYLDPHIGKRVKPHQLNGIQFMWRELFEDEKQQGCLLAHTMGLGKTMQVIALLVTISSTASSSDPKISQQIPASFKDSRFLILCPSSLIENWYEEFLMWNPPNSSIGPIRRLTSSHAPPERLQIASEWGTEGGVLIMSYDIFRAWISNKKTTKKGQPLSEEVHGKVCKWLLEGPSVVVADEAHKMKNPSSAISRAAMQFRSTRRIALTGSPLANNLIDYYTMVNWIAKDYLGNFVEFKANYVEPIEEGLYADSSYTERRRSLVKLQVLKEILDPKINRADITVLEGSLPPKIEFVLTVPLTQLQKAAYDSYVATLVQGRGDVGTAKLWSWLAILGLCCNHPTCFRDKLQNRASDAQKLDKRVEETEEFPGDEPITQAGLPDSEKLVVEEEQLFSTVPDMKALELSYRAQILDRIIDESINAGDKLLIFSHSLPTLNYIEHILNRVNRKYCRLDGTTPIAGRQAATKRFNHDSWEQVYLISTRAGGLGLNIPGANRVVIFDFSFNPVWEEQAIGRAYRLGQKKPVFVYRFIAGGTFEEIMYNKAVFKTQLAFRVVDKKNPVRTASKSLREYLFPAKPVPQEDITDCIGKDPNVLDKILVNSGPDNPIRKIVLSKTLEREDNDKLTEEERQGVQQALSDERLKRTDPNAYHQMICERERERQRALVQNTTNTTTALQYPSAYSHTSSHVQFEPSIYMNPPPQSLSFHQYQPHHDQQLYQPYQPYPPPTTRPSIPSSAHNDGPPPLAPDTSL</sequence>
<dbReference type="SUPFAM" id="SSF52540">
    <property type="entry name" value="P-loop containing nucleoside triphosphate hydrolases"/>
    <property type="match status" value="2"/>
</dbReference>
<evidence type="ECO:0000256" key="6">
    <source>
        <dbReference type="ARBA" id="ARBA00022840"/>
    </source>
</evidence>
<dbReference type="InterPro" id="IPR013761">
    <property type="entry name" value="SAM/pointed_sf"/>
</dbReference>
<feature type="region of interest" description="Disordered" evidence="10">
    <location>
        <begin position="839"/>
        <end position="865"/>
    </location>
</feature>
<evidence type="ECO:0008006" key="17">
    <source>
        <dbReference type="Google" id="ProtNLM"/>
    </source>
</evidence>
<keyword evidence="15" id="KW-1185">Reference proteome</keyword>
<organism evidence="14 15">
    <name type="scientific">Aspergillus tanneri</name>
    <dbReference type="NCBI Taxonomy" id="1220188"/>
    <lineage>
        <taxon>Eukaryota</taxon>
        <taxon>Fungi</taxon>
        <taxon>Dikarya</taxon>
        <taxon>Ascomycota</taxon>
        <taxon>Pezizomycotina</taxon>
        <taxon>Eurotiomycetes</taxon>
        <taxon>Eurotiomycetidae</taxon>
        <taxon>Eurotiales</taxon>
        <taxon>Aspergillaceae</taxon>
        <taxon>Aspergillus</taxon>
        <taxon>Aspergillus subgen. Circumdati</taxon>
    </lineage>
</organism>
<dbReference type="VEuPathDB" id="FungiDB:EYZ11_003223"/>
<reference evidence="14 15" key="1">
    <citation type="submission" date="2019-03" db="EMBL/GenBank/DDBJ databases">
        <title>The genome sequence of a newly discovered highly antifungal drug resistant Aspergillus species, Aspergillus tanneri NIH 1004.</title>
        <authorList>
            <person name="Mounaud S."/>
            <person name="Singh I."/>
            <person name="Joardar V."/>
            <person name="Pakala S."/>
            <person name="Pakala S."/>
            <person name="Venepally P."/>
            <person name="Hoover J."/>
            <person name="Nierman W."/>
            <person name="Chung J."/>
            <person name="Losada L."/>
        </authorList>
    </citation>
    <scope>NUCLEOTIDE SEQUENCE [LARGE SCALE GENOMIC DNA]</scope>
    <source>
        <strain evidence="14 15">NIH1004</strain>
    </source>
</reference>
<dbReference type="Pfam" id="PF00271">
    <property type="entry name" value="Helicase_C"/>
    <property type="match status" value="1"/>
</dbReference>
<evidence type="ECO:0000313" key="15">
    <source>
        <dbReference type="Proteomes" id="UP000308092"/>
    </source>
</evidence>
<feature type="coiled-coil region" evidence="9">
    <location>
        <begin position="449"/>
        <end position="505"/>
    </location>
</feature>
<dbReference type="InterPro" id="IPR001650">
    <property type="entry name" value="Helicase_C-like"/>
</dbReference>
<dbReference type="GO" id="GO:0004386">
    <property type="term" value="F:helicase activity"/>
    <property type="evidence" value="ECO:0007669"/>
    <property type="project" value="UniProtKB-KW"/>
</dbReference>
<dbReference type="STRING" id="1220188.A0A4S3JNY7"/>
<dbReference type="GO" id="GO:0003677">
    <property type="term" value="F:DNA binding"/>
    <property type="evidence" value="ECO:0007669"/>
    <property type="project" value="UniProtKB-KW"/>
</dbReference>
<gene>
    <name evidence="13" type="ORF">ATNIH1004_006311</name>
    <name evidence="14" type="ORF">EYZ11_003223</name>
</gene>
<feature type="region of interest" description="Disordered" evidence="10">
    <location>
        <begin position="522"/>
        <end position="620"/>
    </location>
</feature>
<comment type="similarity">
    <text evidence="2">Belongs to the SNF2/RAD54 helicase family.</text>
</comment>
<feature type="domain" description="Helicase C-terminal" evidence="12">
    <location>
        <begin position="1320"/>
        <end position="1482"/>
    </location>
</feature>
<feature type="compositionally biased region" description="Basic and acidic residues" evidence="10">
    <location>
        <begin position="1534"/>
        <end position="1543"/>
    </location>
</feature>
<keyword evidence="5" id="KW-0347">Helicase</keyword>
<dbReference type="SMART" id="SM00487">
    <property type="entry name" value="DEXDc"/>
    <property type="match status" value="1"/>
</dbReference>
<dbReference type="RefSeq" id="XP_033426978.1">
    <property type="nucleotide sequence ID" value="XM_033570946.1"/>
</dbReference>
<evidence type="ECO:0000256" key="5">
    <source>
        <dbReference type="ARBA" id="ARBA00022806"/>
    </source>
</evidence>
<proteinExistence type="inferred from homology"/>
<feature type="compositionally biased region" description="Pro residues" evidence="10">
    <location>
        <begin position="1653"/>
        <end position="1663"/>
    </location>
</feature>
<dbReference type="GO" id="GO:0005524">
    <property type="term" value="F:ATP binding"/>
    <property type="evidence" value="ECO:0007669"/>
    <property type="project" value="UniProtKB-KW"/>
</dbReference>
<comment type="subcellular location">
    <subcellularLocation>
        <location evidence="1">Nucleus</location>
    </subcellularLocation>
</comment>
<dbReference type="InterPro" id="IPR027417">
    <property type="entry name" value="P-loop_NTPase"/>
</dbReference>
<feature type="region of interest" description="Disordered" evidence="10">
    <location>
        <begin position="653"/>
        <end position="675"/>
    </location>
</feature>